<organism evidence="1 2">
    <name type="scientific">Haliangium ochraceum (strain DSM 14365 / JCM 11303 / SMP-2)</name>
    <dbReference type="NCBI Taxonomy" id="502025"/>
    <lineage>
        <taxon>Bacteria</taxon>
        <taxon>Pseudomonadati</taxon>
        <taxon>Myxococcota</taxon>
        <taxon>Polyangia</taxon>
        <taxon>Haliangiales</taxon>
        <taxon>Kofleriaceae</taxon>
        <taxon>Haliangium</taxon>
    </lineage>
</organism>
<dbReference type="Proteomes" id="UP000001880">
    <property type="component" value="Chromosome"/>
</dbReference>
<dbReference type="OrthoDB" id="5525544at2"/>
<dbReference type="EMBL" id="CP001804">
    <property type="protein sequence ID" value="ACY13828.1"/>
    <property type="molecule type" value="Genomic_DNA"/>
</dbReference>
<dbReference type="STRING" id="502025.Hoch_1268"/>
<accession>D0LTD3</accession>
<dbReference type="KEGG" id="hoh:Hoch_1268"/>
<evidence type="ECO:0000313" key="2">
    <source>
        <dbReference type="Proteomes" id="UP000001880"/>
    </source>
</evidence>
<gene>
    <name evidence="1" type="ordered locus">Hoch_1268</name>
</gene>
<evidence type="ECO:0008006" key="3">
    <source>
        <dbReference type="Google" id="ProtNLM"/>
    </source>
</evidence>
<name>D0LTD3_HALO1</name>
<proteinExistence type="predicted"/>
<dbReference type="RefSeq" id="WP_012826437.1">
    <property type="nucleotide sequence ID" value="NC_013440.1"/>
</dbReference>
<protein>
    <recommendedName>
        <fullName evidence="3">TonB C-terminal domain-containing protein</fullName>
    </recommendedName>
</protein>
<dbReference type="HOGENOM" id="CLU_1600419_0_0_7"/>
<dbReference type="AlphaFoldDB" id="D0LTD3"/>
<dbReference type="Gene3D" id="3.30.1150.10">
    <property type="match status" value="1"/>
</dbReference>
<sequence length="166" mass="18311">MFEDNGKPEHAREHYAAGCRRYLERSTEPYASAVQQRFCQRAREFGVVPSAESIEDGESGGPSAPQFVVGHVVEARRVHGSPAIAPSLDIRRAMAANSISRIDATLRLCLSPSGLVQEAKLLESSQFVDYDRVLLETLRGWRYSPFTVDGVPSPVCTLIILVYSQS</sequence>
<dbReference type="eggNOG" id="COG0810">
    <property type="taxonomic scope" value="Bacteria"/>
</dbReference>
<dbReference type="SUPFAM" id="SSF74653">
    <property type="entry name" value="TolA/TonB C-terminal domain"/>
    <property type="match status" value="1"/>
</dbReference>
<reference evidence="1 2" key="1">
    <citation type="journal article" date="2010" name="Stand. Genomic Sci.">
        <title>Complete genome sequence of Haliangium ochraceum type strain (SMP-2).</title>
        <authorList>
            <consortium name="US DOE Joint Genome Institute (JGI-PGF)"/>
            <person name="Ivanova N."/>
            <person name="Daum C."/>
            <person name="Lang E."/>
            <person name="Abt B."/>
            <person name="Kopitz M."/>
            <person name="Saunders E."/>
            <person name="Lapidus A."/>
            <person name="Lucas S."/>
            <person name="Glavina Del Rio T."/>
            <person name="Nolan M."/>
            <person name="Tice H."/>
            <person name="Copeland A."/>
            <person name="Cheng J.F."/>
            <person name="Chen F."/>
            <person name="Bruce D."/>
            <person name="Goodwin L."/>
            <person name="Pitluck S."/>
            <person name="Mavromatis K."/>
            <person name="Pati A."/>
            <person name="Mikhailova N."/>
            <person name="Chen A."/>
            <person name="Palaniappan K."/>
            <person name="Land M."/>
            <person name="Hauser L."/>
            <person name="Chang Y.J."/>
            <person name="Jeffries C.D."/>
            <person name="Detter J.C."/>
            <person name="Brettin T."/>
            <person name="Rohde M."/>
            <person name="Goker M."/>
            <person name="Bristow J."/>
            <person name="Markowitz V."/>
            <person name="Eisen J.A."/>
            <person name="Hugenholtz P."/>
            <person name="Kyrpides N.C."/>
            <person name="Klenk H.P."/>
        </authorList>
    </citation>
    <scope>NUCLEOTIDE SEQUENCE [LARGE SCALE GENOMIC DNA]</scope>
    <source>
        <strain evidence="2">DSM 14365 / CIP 107738 / JCM 11303 / AJ 13395 / SMP-2</strain>
    </source>
</reference>
<evidence type="ECO:0000313" key="1">
    <source>
        <dbReference type="EMBL" id="ACY13828.1"/>
    </source>
</evidence>
<keyword evidence="2" id="KW-1185">Reference proteome</keyword>